<dbReference type="EMBL" id="QEKW01000025">
    <property type="protein sequence ID" value="PVY97271.1"/>
    <property type="molecule type" value="Genomic_DNA"/>
</dbReference>
<name>A0A2U1EBE9_9PSEU</name>
<gene>
    <name evidence="1" type="ORF">C8D89_12513</name>
</gene>
<keyword evidence="2" id="KW-1185">Reference proteome</keyword>
<proteinExistence type="predicted"/>
<sequence length="65" mass="7272">MSEAGVGVVARAALDRARERFAVRRREYYRQLVDIAALAELGVAGQTGDRVTHRLLQELWPPRPG</sequence>
<accession>A0A2U1EBE9</accession>
<evidence type="ECO:0000313" key="2">
    <source>
        <dbReference type="Proteomes" id="UP000245639"/>
    </source>
</evidence>
<organism evidence="1 2">
    <name type="scientific">Actinomycetospora cinnamomea</name>
    <dbReference type="NCBI Taxonomy" id="663609"/>
    <lineage>
        <taxon>Bacteria</taxon>
        <taxon>Bacillati</taxon>
        <taxon>Actinomycetota</taxon>
        <taxon>Actinomycetes</taxon>
        <taxon>Pseudonocardiales</taxon>
        <taxon>Pseudonocardiaceae</taxon>
        <taxon>Actinomycetospora</taxon>
    </lineage>
</organism>
<dbReference type="RefSeq" id="WP_243418405.1">
    <property type="nucleotide sequence ID" value="NZ_QEKW01000025.1"/>
</dbReference>
<dbReference type="AlphaFoldDB" id="A0A2U1EBE9"/>
<protein>
    <submittedName>
        <fullName evidence="1">Uncharacterized protein</fullName>
    </submittedName>
</protein>
<evidence type="ECO:0000313" key="1">
    <source>
        <dbReference type="EMBL" id="PVY97271.1"/>
    </source>
</evidence>
<comment type="caution">
    <text evidence="1">The sequence shown here is derived from an EMBL/GenBank/DDBJ whole genome shotgun (WGS) entry which is preliminary data.</text>
</comment>
<reference evidence="1 2" key="1">
    <citation type="submission" date="2018-04" db="EMBL/GenBank/DDBJ databases">
        <title>Genomic Encyclopedia of Type Strains, Phase IV (KMG-IV): sequencing the most valuable type-strain genomes for metagenomic binning, comparative biology and taxonomic classification.</title>
        <authorList>
            <person name="Goeker M."/>
        </authorList>
    </citation>
    <scope>NUCLEOTIDE SEQUENCE [LARGE SCALE GENOMIC DNA]</scope>
    <source>
        <strain evidence="1 2">DSM 45771</strain>
    </source>
</reference>
<dbReference type="Proteomes" id="UP000245639">
    <property type="component" value="Unassembled WGS sequence"/>
</dbReference>